<evidence type="ECO:0000313" key="2">
    <source>
        <dbReference type="EMBL" id="MFD0998640.1"/>
    </source>
</evidence>
<reference evidence="3" key="1">
    <citation type="journal article" date="2019" name="Int. J. Syst. Evol. Microbiol.">
        <title>The Global Catalogue of Microorganisms (GCM) 10K type strain sequencing project: providing services to taxonomists for standard genome sequencing and annotation.</title>
        <authorList>
            <consortium name="The Broad Institute Genomics Platform"/>
            <consortium name="The Broad Institute Genome Sequencing Center for Infectious Disease"/>
            <person name="Wu L."/>
            <person name="Ma J."/>
        </authorList>
    </citation>
    <scope>NUCLEOTIDE SEQUENCE [LARGE SCALE GENOMIC DNA]</scope>
    <source>
        <strain evidence="3">CCUG 58938</strain>
    </source>
</reference>
<dbReference type="RefSeq" id="WP_377575668.1">
    <property type="nucleotide sequence ID" value="NZ_JBHTKA010000001.1"/>
</dbReference>
<keyword evidence="3" id="KW-1185">Reference proteome</keyword>
<name>A0ABW3JZN0_9BACT</name>
<evidence type="ECO:0000256" key="1">
    <source>
        <dbReference type="SAM" id="Phobius"/>
    </source>
</evidence>
<keyword evidence="1" id="KW-0812">Transmembrane</keyword>
<accession>A0ABW3JZN0</accession>
<sequence length="183" mass="21896">MDESAASDKIDIFLTVDRQTINNYFNSHDPAPIYKRQLSHQLEEYIRTSVVSAKRYSAVFYKFKCISEIDKQYAQPLMYAIRTHYQMKKEMREKEFKRFKNRSWILLGISLFMVLICQGFVPMFLDEHNRFHTAFGNSLDIFSWVLLWRPIDLLLFYWNPHLKDISILNKLATAELIIIENEK</sequence>
<evidence type="ECO:0000313" key="3">
    <source>
        <dbReference type="Proteomes" id="UP001597112"/>
    </source>
</evidence>
<keyword evidence="1" id="KW-1133">Transmembrane helix</keyword>
<gene>
    <name evidence="2" type="ORF">ACFQ21_04950</name>
</gene>
<protein>
    <submittedName>
        <fullName evidence="2">Uncharacterized protein</fullName>
    </submittedName>
</protein>
<keyword evidence="1" id="KW-0472">Membrane</keyword>
<dbReference type="EMBL" id="JBHTKA010000001">
    <property type="protein sequence ID" value="MFD0998640.1"/>
    <property type="molecule type" value="Genomic_DNA"/>
</dbReference>
<feature type="transmembrane region" description="Helical" evidence="1">
    <location>
        <begin position="104"/>
        <end position="121"/>
    </location>
</feature>
<dbReference type="Proteomes" id="UP001597112">
    <property type="component" value="Unassembled WGS sequence"/>
</dbReference>
<organism evidence="2 3">
    <name type="scientific">Ohtaekwangia kribbensis</name>
    <dbReference type="NCBI Taxonomy" id="688913"/>
    <lineage>
        <taxon>Bacteria</taxon>
        <taxon>Pseudomonadati</taxon>
        <taxon>Bacteroidota</taxon>
        <taxon>Cytophagia</taxon>
        <taxon>Cytophagales</taxon>
        <taxon>Fulvivirgaceae</taxon>
        <taxon>Ohtaekwangia</taxon>
    </lineage>
</organism>
<proteinExistence type="predicted"/>
<comment type="caution">
    <text evidence="2">The sequence shown here is derived from an EMBL/GenBank/DDBJ whole genome shotgun (WGS) entry which is preliminary data.</text>
</comment>